<evidence type="ECO:0000256" key="1">
    <source>
        <dbReference type="ARBA" id="ARBA00022670"/>
    </source>
</evidence>
<proteinExistence type="inferred from homology"/>
<feature type="transmembrane region" description="Helical" evidence="7">
    <location>
        <begin position="7"/>
        <end position="32"/>
    </location>
</feature>
<sequence>MQHLLRYSYSVAALCITGAFAVALGFVLVSGIRHLLWMHEMGGMHPSDPSLWLLTGGALLMTSLFWYRIMAALFRHRAKRLRFESQITPLLKPLGVEVPESIQGAATWYELDDPQPMAFTWGVLHQRIALSSGLCGALDTPARVAVMHHEAAHARMHDPLQHALLLVLADALGPFGMRALFQHYLVRREVSADRDALAACGGDDLPILSALFTVAAAQQEPASSYVGLAGAIEARLEFLETGTTPHLWDGNLRYRLLASTMAILLTVGQGLLVWCH</sequence>
<keyword evidence="7" id="KW-0472">Membrane</keyword>
<accession>A0A0N8PP62</accession>
<evidence type="ECO:0000256" key="5">
    <source>
        <dbReference type="ARBA" id="ARBA00023049"/>
    </source>
</evidence>
<dbReference type="STRING" id="471514.AN477_12680"/>
<evidence type="ECO:0000259" key="8">
    <source>
        <dbReference type="Pfam" id="PF01435"/>
    </source>
</evidence>
<dbReference type="EMBL" id="LJCO01000051">
    <property type="protein sequence ID" value="KPV43437.1"/>
    <property type="molecule type" value="Genomic_DNA"/>
</dbReference>
<dbReference type="PANTHER" id="PTHR34978">
    <property type="entry name" value="POSSIBLE SENSOR-TRANSDUCER PROTEIN BLAR"/>
    <property type="match status" value="1"/>
</dbReference>
<comment type="cofactor">
    <cofactor evidence="6">
        <name>Zn(2+)</name>
        <dbReference type="ChEBI" id="CHEBI:29105"/>
    </cofactor>
    <text evidence="6">Binds 1 zinc ion per subunit.</text>
</comment>
<keyword evidence="4 6" id="KW-0862">Zinc</keyword>
<evidence type="ECO:0000256" key="3">
    <source>
        <dbReference type="ARBA" id="ARBA00022801"/>
    </source>
</evidence>
<keyword evidence="7" id="KW-1133">Transmembrane helix</keyword>
<keyword evidence="10" id="KW-1185">Reference proteome</keyword>
<comment type="caution">
    <text evidence="9">The sequence shown here is derived from an EMBL/GenBank/DDBJ whole genome shotgun (WGS) entry which is preliminary data.</text>
</comment>
<gene>
    <name evidence="9" type="ORF">AN477_12680</name>
</gene>
<dbReference type="GO" id="GO:0006508">
    <property type="term" value="P:proteolysis"/>
    <property type="evidence" value="ECO:0007669"/>
    <property type="project" value="UniProtKB-KW"/>
</dbReference>
<evidence type="ECO:0000313" key="10">
    <source>
        <dbReference type="Proteomes" id="UP000050482"/>
    </source>
</evidence>
<comment type="similarity">
    <text evidence="6">Belongs to the peptidase M48 family.</text>
</comment>
<dbReference type="GO" id="GO:0004222">
    <property type="term" value="F:metalloendopeptidase activity"/>
    <property type="evidence" value="ECO:0007669"/>
    <property type="project" value="InterPro"/>
</dbReference>
<keyword evidence="3 6" id="KW-0378">Hydrolase</keyword>
<evidence type="ECO:0000256" key="6">
    <source>
        <dbReference type="RuleBase" id="RU003983"/>
    </source>
</evidence>
<dbReference type="AlphaFoldDB" id="A0A0N8PP62"/>
<keyword evidence="2" id="KW-0479">Metal-binding</keyword>
<evidence type="ECO:0000256" key="2">
    <source>
        <dbReference type="ARBA" id="ARBA00022723"/>
    </source>
</evidence>
<dbReference type="PANTHER" id="PTHR34978:SF3">
    <property type="entry name" value="SLR0241 PROTEIN"/>
    <property type="match status" value="1"/>
</dbReference>
<evidence type="ECO:0000313" key="9">
    <source>
        <dbReference type="EMBL" id="KPV43437.1"/>
    </source>
</evidence>
<protein>
    <recommendedName>
        <fullName evidence="8">Peptidase M48 domain-containing protein</fullName>
    </recommendedName>
</protein>
<dbReference type="PATRIC" id="fig|471514.4.peg.1629"/>
<dbReference type="Pfam" id="PF01435">
    <property type="entry name" value="Peptidase_M48"/>
    <property type="match status" value="1"/>
</dbReference>
<organism evidence="9 10">
    <name type="scientific">Alicyclobacillus ferrooxydans</name>
    <dbReference type="NCBI Taxonomy" id="471514"/>
    <lineage>
        <taxon>Bacteria</taxon>
        <taxon>Bacillati</taxon>
        <taxon>Bacillota</taxon>
        <taxon>Bacilli</taxon>
        <taxon>Bacillales</taxon>
        <taxon>Alicyclobacillaceae</taxon>
        <taxon>Alicyclobacillus</taxon>
    </lineage>
</organism>
<dbReference type="RefSeq" id="WP_054969531.1">
    <property type="nucleotide sequence ID" value="NZ_LJCO01000051.1"/>
</dbReference>
<evidence type="ECO:0000256" key="7">
    <source>
        <dbReference type="SAM" id="Phobius"/>
    </source>
</evidence>
<evidence type="ECO:0000256" key="4">
    <source>
        <dbReference type="ARBA" id="ARBA00022833"/>
    </source>
</evidence>
<dbReference type="InterPro" id="IPR052173">
    <property type="entry name" value="Beta-lactam_resp_regulator"/>
</dbReference>
<reference evidence="9 10" key="1">
    <citation type="submission" date="2015-09" db="EMBL/GenBank/DDBJ databases">
        <title>Draft genome sequence of Alicyclobacillus ferrooxydans DSM 22381.</title>
        <authorList>
            <person name="Hemp J."/>
        </authorList>
    </citation>
    <scope>NUCLEOTIDE SEQUENCE [LARGE SCALE GENOMIC DNA]</scope>
    <source>
        <strain evidence="9 10">TC-34</strain>
    </source>
</reference>
<keyword evidence="1 6" id="KW-0645">Protease</keyword>
<dbReference type="InterPro" id="IPR001915">
    <property type="entry name" value="Peptidase_M48"/>
</dbReference>
<dbReference type="GO" id="GO:0046872">
    <property type="term" value="F:metal ion binding"/>
    <property type="evidence" value="ECO:0007669"/>
    <property type="project" value="UniProtKB-KW"/>
</dbReference>
<keyword evidence="7" id="KW-0812">Transmembrane</keyword>
<name>A0A0N8PP62_9BACL</name>
<dbReference type="Proteomes" id="UP000050482">
    <property type="component" value="Unassembled WGS sequence"/>
</dbReference>
<feature type="transmembrane region" description="Helical" evidence="7">
    <location>
        <begin position="52"/>
        <end position="74"/>
    </location>
</feature>
<dbReference type="Gene3D" id="3.30.2010.10">
    <property type="entry name" value="Metalloproteases ('zincins'), catalytic domain"/>
    <property type="match status" value="1"/>
</dbReference>
<feature type="domain" description="Peptidase M48" evidence="8">
    <location>
        <begin position="111"/>
        <end position="220"/>
    </location>
</feature>
<feature type="transmembrane region" description="Helical" evidence="7">
    <location>
        <begin position="256"/>
        <end position="275"/>
    </location>
</feature>
<keyword evidence="5 6" id="KW-0482">Metalloprotease</keyword>